<accession>A0A1I3DL78</accession>
<organism evidence="3 4">
    <name type="scientific">Planctomicrobium piriforme</name>
    <dbReference type="NCBI Taxonomy" id="1576369"/>
    <lineage>
        <taxon>Bacteria</taxon>
        <taxon>Pseudomonadati</taxon>
        <taxon>Planctomycetota</taxon>
        <taxon>Planctomycetia</taxon>
        <taxon>Planctomycetales</taxon>
        <taxon>Planctomycetaceae</taxon>
        <taxon>Planctomicrobium</taxon>
    </lineage>
</organism>
<evidence type="ECO:0000256" key="1">
    <source>
        <dbReference type="SAM" id="Phobius"/>
    </source>
</evidence>
<sequence>MVFKLKQACLLAVPLWFATTALAHPGHGTTSPDSPIHYVAEPVHTQWIVLAVALIAAGIAYGRYRLKRQTAPIPGQKKRSPQN</sequence>
<evidence type="ECO:0000256" key="2">
    <source>
        <dbReference type="SAM" id="SignalP"/>
    </source>
</evidence>
<proteinExistence type="predicted"/>
<dbReference type="Proteomes" id="UP000199518">
    <property type="component" value="Unassembled WGS sequence"/>
</dbReference>
<keyword evidence="4" id="KW-1185">Reference proteome</keyword>
<dbReference type="EMBL" id="FOQD01000003">
    <property type="protein sequence ID" value="SFH87494.1"/>
    <property type="molecule type" value="Genomic_DNA"/>
</dbReference>
<dbReference type="RefSeq" id="WP_139228277.1">
    <property type="nucleotide sequence ID" value="NZ_FOQD01000003.1"/>
</dbReference>
<feature type="chain" id="PRO_5011543782" description="PEP-CTERM protein-sorting domain-containing protein" evidence="2">
    <location>
        <begin position="24"/>
        <end position="83"/>
    </location>
</feature>
<dbReference type="AlphaFoldDB" id="A0A1I3DL78"/>
<gene>
    <name evidence="3" type="ORF">SAMN05421753_103307</name>
</gene>
<name>A0A1I3DL78_9PLAN</name>
<evidence type="ECO:0000313" key="3">
    <source>
        <dbReference type="EMBL" id="SFH87494.1"/>
    </source>
</evidence>
<keyword evidence="1" id="KW-0812">Transmembrane</keyword>
<evidence type="ECO:0000313" key="4">
    <source>
        <dbReference type="Proteomes" id="UP000199518"/>
    </source>
</evidence>
<protein>
    <recommendedName>
        <fullName evidence="5">PEP-CTERM protein-sorting domain-containing protein</fullName>
    </recommendedName>
</protein>
<evidence type="ECO:0008006" key="5">
    <source>
        <dbReference type="Google" id="ProtNLM"/>
    </source>
</evidence>
<feature type="signal peptide" evidence="2">
    <location>
        <begin position="1"/>
        <end position="23"/>
    </location>
</feature>
<reference evidence="4" key="1">
    <citation type="submission" date="2016-10" db="EMBL/GenBank/DDBJ databases">
        <authorList>
            <person name="Varghese N."/>
            <person name="Submissions S."/>
        </authorList>
    </citation>
    <scope>NUCLEOTIDE SEQUENCE [LARGE SCALE GENOMIC DNA]</scope>
    <source>
        <strain evidence="4">DSM 26348</strain>
    </source>
</reference>
<keyword evidence="1" id="KW-1133">Transmembrane helix</keyword>
<keyword evidence="1" id="KW-0472">Membrane</keyword>
<feature type="transmembrane region" description="Helical" evidence="1">
    <location>
        <begin position="47"/>
        <end position="64"/>
    </location>
</feature>
<keyword evidence="2" id="KW-0732">Signal</keyword>